<reference evidence="2" key="1">
    <citation type="journal article" date="2010" name="Nat. Biotechnol.">
        <title>Draft genome sequence of the oilseed species Ricinus communis.</title>
        <authorList>
            <person name="Chan A.P."/>
            <person name="Crabtree J."/>
            <person name="Zhao Q."/>
            <person name="Lorenzi H."/>
            <person name="Orvis J."/>
            <person name="Puiu D."/>
            <person name="Melake-Berhan A."/>
            <person name="Jones K.M."/>
            <person name="Redman J."/>
            <person name="Chen G."/>
            <person name="Cahoon E.B."/>
            <person name="Gedil M."/>
            <person name="Stanke M."/>
            <person name="Haas B.J."/>
            <person name="Wortman J.R."/>
            <person name="Fraser-Liggett C.M."/>
            <person name="Ravel J."/>
            <person name="Rabinowicz P.D."/>
        </authorList>
    </citation>
    <scope>NUCLEOTIDE SEQUENCE [LARGE SCALE GENOMIC DNA]</scope>
    <source>
        <strain evidence="2">cv. Hale</strain>
    </source>
</reference>
<accession>B9T4N3</accession>
<dbReference type="EMBL" id="EQ974481">
    <property type="protein sequence ID" value="EEF29173.1"/>
    <property type="molecule type" value="Genomic_DNA"/>
</dbReference>
<sequence>MQQLEPNKSSPREKYLQLYVLESKELNGKERSAIDFEYGKDSFDLYDNDEKALLSDQLTPFDLAD</sequence>
<organism evidence="1 2">
    <name type="scientific">Ricinus communis</name>
    <name type="common">Castor bean</name>
    <dbReference type="NCBI Taxonomy" id="3988"/>
    <lineage>
        <taxon>Eukaryota</taxon>
        <taxon>Viridiplantae</taxon>
        <taxon>Streptophyta</taxon>
        <taxon>Embryophyta</taxon>
        <taxon>Tracheophyta</taxon>
        <taxon>Spermatophyta</taxon>
        <taxon>Magnoliopsida</taxon>
        <taxon>eudicotyledons</taxon>
        <taxon>Gunneridae</taxon>
        <taxon>Pentapetalae</taxon>
        <taxon>rosids</taxon>
        <taxon>fabids</taxon>
        <taxon>Malpighiales</taxon>
        <taxon>Euphorbiaceae</taxon>
        <taxon>Acalyphoideae</taxon>
        <taxon>Acalypheae</taxon>
        <taxon>Ricinus</taxon>
    </lineage>
</organism>
<evidence type="ECO:0000313" key="1">
    <source>
        <dbReference type="EMBL" id="EEF29173.1"/>
    </source>
</evidence>
<protein>
    <submittedName>
        <fullName evidence="1">Uncharacterized protein</fullName>
    </submittedName>
</protein>
<keyword evidence="2" id="KW-1185">Reference proteome</keyword>
<proteinExistence type="predicted"/>
<dbReference type="Proteomes" id="UP000008311">
    <property type="component" value="Unassembled WGS sequence"/>
</dbReference>
<dbReference type="AlphaFoldDB" id="B9T4N3"/>
<gene>
    <name evidence="1" type="ORF">RCOM_0103610</name>
</gene>
<dbReference type="InParanoid" id="B9T4N3"/>
<name>B9T4N3_RICCO</name>
<evidence type="ECO:0000313" key="2">
    <source>
        <dbReference type="Proteomes" id="UP000008311"/>
    </source>
</evidence>